<dbReference type="GO" id="GO:0005856">
    <property type="term" value="C:cytoskeleton"/>
    <property type="evidence" value="ECO:0007669"/>
    <property type="project" value="TreeGrafter"/>
</dbReference>
<reference evidence="4 5" key="1">
    <citation type="journal article" date="2015" name="Genome Biol.">
        <title>Comparative genomics of Steinernema reveals deeply conserved gene regulatory networks.</title>
        <authorList>
            <person name="Dillman A.R."/>
            <person name="Macchietto M."/>
            <person name="Porter C.F."/>
            <person name="Rogers A."/>
            <person name="Williams B."/>
            <person name="Antoshechkin I."/>
            <person name="Lee M.M."/>
            <person name="Goodwin Z."/>
            <person name="Lu X."/>
            <person name="Lewis E.E."/>
            <person name="Goodrich-Blair H."/>
            <person name="Stock S.P."/>
            <person name="Adams B.J."/>
            <person name="Sternberg P.W."/>
            <person name="Mortazavi A."/>
        </authorList>
    </citation>
    <scope>NUCLEOTIDE SEQUENCE [LARGE SCALE GENOMIC DNA]</scope>
    <source>
        <strain evidence="4 5">ALL</strain>
    </source>
</reference>
<gene>
    <name evidence="4" type="ORF">L596_004156</name>
</gene>
<protein>
    <recommendedName>
        <fullName evidence="3">Rootletin-like coiled-coil domain-containing protein</fullName>
    </recommendedName>
</protein>
<dbReference type="EMBL" id="AZBU02000001">
    <property type="protein sequence ID" value="TMS37171.1"/>
    <property type="molecule type" value="Genomic_DNA"/>
</dbReference>
<evidence type="ECO:0000256" key="2">
    <source>
        <dbReference type="SAM" id="Coils"/>
    </source>
</evidence>
<dbReference type="GO" id="GO:0005200">
    <property type="term" value="F:structural constituent of cytoskeleton"/>
    <property type="evidence" value="ECO:0007669"/>
    <property type="project" value="TreeGrafter"/>
</dbReference>
<dbReference type="InterPro" id="IPR055167">
    <property type="entry name" value="Rootletin-like_CC"/>
</dbReference>
<evidence type="ECO:0000313" key="5">
    <source>
        <dbReference type="Proteomes" id="UP000298663"/>
    </source>
</evidence>
<dbReference type="OrthoDB" id="5835755at2759"/>
<dbReference type="AlphaFoldDB" id="A0A4U8UV24"/>
<sequence length="472" mass="52601">MLELDALEGRGLSTARLDRTHDDLNKYKQRIDANVEQQREYSEMMAALQQKVQEYRKHIAELEGKMVSQRARHGQDPSSFSILDSNVLTDIRYGAGGAPIGGDTNISHTNIEMWTPSRKFLDTTGDSNANFEIIARLDEERRRNDDYRTQLENERQQNNQLQHQIENLRVDYDRDVREKERHYQNREKNLALYLSEEQKKMLDLWAEVQRMRRHFADLKEQTERDLENQKNDFTKAYRTLTGLTRSFSQGNIAGLGGLGGMGGHGGMGGMGGVGGVGGVVGGLSGLGGYGGTDTRDLISQPLLMSGDGGGGSTTVNINHDTVLYETVRRLQERGGRGGAGSNLAADLQLLTQLRSQGGGAGDAELHNELMKKYEESIERNIELESKGDDCQRKIAEMEAELRRTRDRLNDNQVSTKEQRETSLCGQTLEAVSRKHAVSKSVSHHFASSISHILAFFSAGSARISKIPTNYAI</sequence>
<dbReference type="PANTHER" id="PTHR47357">
    <property type="entry name" value="COP1-INTERACTIVE PROTEIN 1"/>
    <property type="match status" value="1"/>
</dbReference>
<dbReference type="Proteomes" id="UP000298663">
    <property type="component" value="Chromosome X"/>
</dbReference>
<feature type="coiled-coil region" evidence="2">
    <location>
        <begin position="137"/>
        <end position="178"/>
    </location>
</feature>
<organism evidence="4 5">
    <name type="scientific">Steinernema carpocapsae</name>
    <name type="common">Entomopathogenic nematode</name>
    <dbReference type="NCBI Taxonomy" id="34508"/>
    <lineage>
        <taxon>Eukaryota</taxon>
        <taxon>Metazoa</taxon>
        <taxon>Ecdysozoa</taxon>
        <taxon>Nematoda</taxon>
        <taxon>Chromadorea</taxon>
        <taxon>Rhabditida</taxon>
        <taxon>Tylenchina</taxon>
        <taxon>Panagrolaimomorpha</taxon>
        <taxon>Strongyloidoidea</taxon>
        <taxon>Steinernematidae</taxon>
        <taxon>Steinernema</taxon>
    </lineage>
</organism>
<dbReference type="EMBL" id="CM016762">
    <property type="protein sequence ID" value="TMS37171.1"/>
    <property type="molecule type" value="Genomic_DNA"/>
</dbReference>
<accession>A0A4U8UV24</accession>
<name>A0A4U8UV24_STECR</name>
<evidence type="ECO:0000313" key="4">
    <source>
        <dbReference type="EMBL" id="TMS37171.1"/>
    </source>
</evidence>
<feature type="coiled-coil region" evidence="2">
    <location>
        <begin position="38"/>
        <end position="72"/>
    </location>
</feature>
<comment type="caution">
    <text evidence="4">The sequence shown here is derived from an EMBL/GenBank/DDBJ whole genome shotgun (WGS) entry which is preliminary data.</text>
</comment>
<keyword evidence="5" id="KW-1185">Reference proteome</keyword>
<evidence type="ECO:0000256" key="1">
    <source>
        <dbReference type="ARBA" id="ARBA00023054"/>
    </source>
</evidence>
<proteinExistence type="predicted"/>
<dbReference type="PANTHER" id="PTHR47357:SF1">
    <property type="entry name" value="SPINDLE POLE BODY COMPONENT 110"/>
    <property type="match status" value="1"/>
</dbReference>
<evidence type="ECO:0000259" key="3">
    <source>
        <dbReference type="Pfam" id="PF15035"/>
    </source>
</evidence>
<reference evidence="4 5" key="2">
    <citation type="journal article" date="2019" name="G3 (Bethesda)">
        <title>Hybrid Assembly of the Genome of the Entomopathogenic Nematode Steinernema carpocapsae Identifies the X-Chromosome.</title>
        <authorList>
            <person name="Serra L."/>
            <person name="Macchietto M."/>
            <person name="Macias-Munoz A."/>
            <person name="McGill C.J."/>
            <person name="Rodriguez I.M."/>
            <person name="Rodriguez B."/>
            <person name="Murad R."/>
            <person name="Mortazavi A."/>
        </authorList>
    </citation>
    <scope>NUCLEOTIDE SEQUENCE [LARGE SCALE GENOMIC DNA]</scope>
    <source>
        <strain evidence="4 5">ALL</strain>
    </source>
</reference>
<feature type="coiled-coil region" evidence="2">
    <location>
        <begin position="366"/>
        <end position="414"/>
    </location>
</feature>
<dbReference type="Pfam" id="PF15035">
    <property type="entry name" value="Rootletin"/>
    <property type="match status" value="1"/>
</dbReference>
<keyword evidence="1 2" id="KW-0175">Coiled coil</keyword>
<feature type="domain" description="Rootletin-like coiled-coil" evidence="3">
    <location>
        <begin position="28"/>
        <end position="235"/>
    </location>
</feature>